<dbReference type="Gene3D" id="1.10.1760.20">
    <property type="match status" value="1"/>
</dbReference>
<dbReference type="InterPro" id="IPR010387">
    <property type="entry name" value="QueT"/>
</dbReference>
<keyword evidence="1" id="KW-1133">Transmembrane helix</keyword>
<evidence type="ECO:0000256" key="1">
    <source>
        <dbReference type="SAM" id="Phobius"/>
    </source>
</evidence>
<reference evidence="2" key="1">
    <citation type="submission" date="2021-03" db="EMBL/GenBank/DDBJ databases">
        <title>Genomic Encyclopedia of Type Strains, Phase IV (KMG-IV): sequencing the most valuable type-strain genomes for metagenomic binning, comparative biology and taxonomic classification.</title>
        <authorList>
            <person name="Goeker M."/>
        </authorList>
    </citation>
    <scope>NUCLEOTIDE SEQUENCE</scope>
    <source>
        <strain evidence="2">DSM 26232</strain>
    </source>
</reference>
<gene>
    <name evidence="2" type="ORF">J2753_001577</name>
</gene>
<organism evidence="2 3">
    <name type="scientific">Halolamina salifodinae</name>
    <dbReference type="NCBI Taxonomy" id="1202767"/>
    <lineage>
        <taxon>Archaea</taxon>
        <taxon>Methanobacteriati</taxon>
        <taxon>Methanobacteriota</taxon>
        <taxon>Stenosarchaea group</taxon>
        <taxon>Halobacteria</taxon>
        <taxon>Halobacteriales</taxon>
        <taxon>Haloferacaceae</taxon>
    </lineage>
</organism>
<dbReference type="AlphaFoldDB" id="A0A8T4GW04"/>
<keyword evidence="1" id="KW-0472">Membrane</keyword>
<sequence>MRELLTMWRDTRMIMLTAVVAAVYAAVLIPFNAIVIIPGLTSVRPANVFPVIFGIMFGPAAAWGSAIGNLISDIFSGQFGAGSLGGFVGNFAFGFVSYRLWGNLGALSSGEEPDFRGNSGRQLVEYVIIAVVGSTACAAIIAWWLDILGLFPFSVFATIVTINNTLASAVLGPPLLYLVYPRIKEMGLLYPDVLRSEDYDTSAGARSTLGGYGVAATAILWVVIGVAIGVGVEGFGFFVSMGSVFNQGGSTIQMALGAVGFLSLFAFSFLARERFSQIRRN</sequence>
<dbReference type="Pfam" id="PF06177">
    <property type="entry name" value="QueT"/>
    <property type="match status" value="1"/>
</dbReference>
<proteinExistence type="predicted"/>
<feature type="transmembrane region" description="Helical" evidence="1">
    <location>
        <begin position="48"/>
        <end position="67"/>
    </location>
</feature>
<accession>A0A8T4GW04</accession>
<dbReference type="OrthoDB" id="30974at2157"/>
<feature type="transmembrane region" description="Helical" evidence="1">
    <location>
        <begin position="79"/>
        <end position="102"/>
    </location>
</feature>
<evidence type="ECO:0000313" key="2">
    <source>
        <dbReference type="EMBL" id="MBP1987079.1"/>
    </source>
</evidence>
<feature type="transmembrane region" description="Helical" evidence="1">
    <location>
        <begin position="123"/>
        <end position="145"/>
    </location>
</feature>
<dbReference type="EMBL" id="JAGGLC010000003">
    <property type="protein sequence ID" value="MBP1987079.1"/>
    <property type="molecule type" value="Genomic_DNA"/>
</dbReference>
<feature type="transmembrane region" description="Helical" evidence="1">
    <location>
        <begin position="12"/>
        <end position="36"/>
    </location>
</feature>
<dbReference type="Proteomes" id="UP000823736">
    <property type="component" value="Unassembled WGS sequence"/>
</dbReference>
<comment type="caution">
    <text evidence="2">The sequence shown here is derived from an EMBL/GenBank/DDBJ whole genome shotgun (WGS) entry which is preliminary data.</text>
</comment>
<evidence type="ECO:0000313" key="3">
    <source>
        <dbReference type="Proteomes" id="UP000823736"/>
    </source>
</evidence>
<name>A0A8T4GW04_9EURY</name>
<feature type="transmembrane region" description="Helical" evidence="1">
    <location>
        <begin position="209"/>
        <end position="232"/>
    </location>
</feature>
<keyword evidence="3" id="KW-1185">Reference proteome</keyword>
<feature type="transmembrane region" description="Helical" evidence="1">
    <location>
        <begin position="151"/>
        <end position="180"/>
    </location>
</feature>
<dbReference type="RefSeq" id="WP_209491360.1">
    <property type="nucleotide sequence ID" value="NZ_JAGGLC010000003.1"/>
</dbReference>
<keyword evidence="1" id="KW-0812">Transmembrane</keyword>
<protein>
    <submittedName>
        <fullName evidence="2">Energy-coupling factor transport system substrate-specific component</fullName>
    </submittedName>
</protein>
<feature type="transmembrane region" description="Helical" evidence="1">
    <location>
        <begin position="252"/>
        <end position="271"/>
    </location>
</feature>